<name>A0AAV4V0V5_CAEEX</name>
<dbReference type="GO" id="GO:0005507">
    <property type="term" value="F:copper ion binding"/>
    <property type="evidence" value="ECO:0007669"/>
    <property type="project" value="TreeGrafter"/>
</dbReference>
<evidence type="ECO:0000256" key="3">
    <source>
        <dbReference type="ARBA" id="ARBA00023180"/>
    </source>
</evidence>
<comment type="caution">
    <text evidence="5">The sequence shown here is derived from an EMBL/GenBank/DDBJ whole genome shotgun (WGS) entry which is preliminary data.</text>
</comment>
<dbReference type="GO" id="GO:0006589">
    <property type="term" value="P:octopamine biosynthetic process"/>
    <property type="evidence" value="ECO:0007669"/>
    <property type="project" value="TreeGrafter"/>
</dbReference>
<evidence type="ECO:0000259" key="4">
    <source>
        <dbReference type="Pfam" id="PF03712"/>
    </source>
</evidence>
<dbReference type="AlphaFoldDB" id="A0AAV4V0V5"/>
<dbReference type="PANTHER" id="PTHR10157:SF23">
    <property type="entry name" value="MOXD1 HOMOLOG 1"/>
    <property type="match status" value="1"/>
</dbReference>
<keyword evidence="5" id="KW-0560">Oxidoreductase</keyword>
<dbReference type="EMBL" id="BPLR01013791">
    <property type="protein sequence ID" value="GIY63850.1"/>
    <property type="molecule type" value="Genomic_DNA"/>
</dbReference>
<dbReference type="GO" id="GO:0005615">
    <property type="term" value="C:extracellular space"/>
    <property type="evidence" value="ECO:0007669"/>
    <property type="project" value="TreeGrafter"/>
</dbReference>
<dbReference type="Gene3D" id="2.60.120.230">
    <property type="match status" value="1"/>
</dbReference>
<dbReference type="GO" id="GO:0030667">
    <property type="term" value="C:secretory granule membrane"/>
    <property type="evidence" value="ECO:0007669"/>
    <property type="project" value="TreeGrafter"/>
</dbReference>
<keyword evidence="2" id="KW-1015">Disulfide bond</keyword>
<dbReference type="Proteomes" id="UP001054945">
    <property type="component" value="Unassembled WGS sequence"/>
</dbReference>
<keyword evidence="3" id="KW-0325">Glycoprotein</keyword>
<evidence type="ECO:0000256" key="1">
    <source>
        <dbReference type="ARBA" id="ARBA00010676"/>
    </source>
</evidence>
<dbReference type="PANTHER" id="PTHR10157">
    <property type="entry name" value="DOPAMINE BETA HYDROXYLASE RELATED"/>
    <property type="match status" value="1"/>
</dbReference>
<dbReference type="Pfam" id="PF03712">
    <property type="entry name" value="Cu2_monoox_C"/>
    <property type="match status" value="1"/>
</dbReference>
<dbReference type="FunFam" id="2.60.120.230:FF:000001">
    <property type="entry name" value="Monooxygenase, DBH-like 1"/>
    <property type="match status" value="1"/>
</dbReference>
<feature type="domain" description="Copper type II ascorbate-dependent monooxygenase C-terminal" evidence="4">
    <location>
        <begin position="21"/>
        <end position="124"/>
    </location>
</feature>
<keyword evidence="6" id="KW-1185">Reference proteome</keyword>
<gene>
    <name evidence="5" type="primary">Moxd1</name>
    <name evidence="5" type="ORF">CEXT_473441</name>
</gene>
<proteinExistence type="inferred from homology"/>
<accession>A0AAV4V0V5</accession>
<comment type="similarity">
    <text evidence="1">Belongs to the copper type II ascorbate-dependent monooxygenase family.</text>
</comment>
<sequence>MIIGSSYSLDPNSGVMVWGVMALPKDGIQVLGLLFHAHLLGRHVKARHFRKYEELPPLGEDANYDFNYQEYRYYQDEVRIFPGDQVTVECTYDSRTRNFTTFGGESTREEMCLAFFLYYPRMERFASVSVPQFDVISEALRRNFTKVDMYRGNLEEELLNYNWKMANVDRIEKALRFGLHETHCYFGNGVKNSVSGNCCCEAAKAFKIIVYLLEHHY</sequence>
<organism evidence="5 6">
    <name type="scientific">Caerostris extrusa</name>
    <name type="common">Bark spider</name>
    <name type="synonym">Caerostris bankana</name>
    <dbReference type="NCBI Taxonomy" id="172846"/>
    <lineage>
        <taxon>Eukaryota</taxon>
        <taxon>Metazoa</taxon>
        <taxon>Ecdysozoa</taxon>
        <taxon>Arthropoda</taxon>
        <taxon>Chelicerata</taxon>
        <taxon>Arachnida</taxon>
        <taxon>Araneae</taxon>
        <taxon>Araneomorphae</taxon>
        <taxon>Entelegynae</taxon>
        <taxon>Araneoidea</taxon>
        <taxon>Araneidae</taxon>
        <taxon>Caerostris</taxon>
    </lineage>
</organism>
<protein>
    <submittedName>
        <fullName evidence="5">DBH-like monooxygenase protein 1</fullName>
    </submittedName>
</protein>
<reference evidence="5 6" key="1">
    <citation type="submission" date="2021-06" db="EMBL/GenBank/DDBJ databases">
        <title>Caerostris extrusa draft genome.</title>
        <authorList>
            <person name="Kono N."/>
            <person name="Arakawa K."/>
        </authorList>
    </citation>
    <scope>NUCLEOTIDE SEQUENCE [LARGE SCALE GENOMIC DNA]</scope>
</reference>
<evidence type="ECO:0000313" key="5">
    <source>
        <dbReference type="EMBL" id="GIY63850.1"/>
    </source>
</evidence>
<dbReference type="SUPFAM" id="SSF49742">
    <property type="entry name" value="PHM/PNGase F"/>
    <property type="match status" value="1"/>
</dbReference>
<evidence type="ECO:0000313" key="6">
    <source>
        <dbReference type="Proteomes" id="UP001054945"/>
    </source>
</evidence>
<evidence type="ECO:0000256" key="2">
    <source>
        <dbReference type="ARBA" id="ARBA00023157"/>
    </source>
</evidence>
<dbReference type="InterPro" id="IPR008977">
    <property type="entry name" value="PHM/PNGase_F_dom_sf"/>
</dbReference>
<dbReference type="InterPro" id="IPR024548">
    <property type="entry name" value="Cu2_monoox_C"/>
</dbReference>
<keyword evidence="5" id="KW-0503">Monooxygenase</keyword>
<dbReference type="GO" id="GO:0004500">
    <property type="term" value="F:dopamine beta-monooxygenase activity"/>
    <property type="evidence" value="ECO:0007669"/>
    <property type="project" value="InterPro"/>
</dbReference>
<dbReference type="GO" id="GO:0042421">
    <property type="term" value="P:norepinephrine biosynthetic process"/>
    <property type="evidence" value="ECO:0007669"/>
    <property type="project" value="TreeGrafter"/>
</dbReference>
<dbReference type="InterPro" id="IPR014784">
    <property type="entry name" value="Cu2_ascorb_mOase-like_C"/>
</dbReference>
<dbReference type="GO" id="GO:0042420">
    <property type="term" value="P:dopamine catabolic process"/>
    <property type="evidence" value="ECO:0007669"/>
    <property type="project" value="TreeGrafter"/>
</dbReference>
<dbReference type="InterPro" id="IPR000945">
    <property type="entry name" value="DBH-like"/>
</dbReference>